<sequence length="272" mass="30677">MKQSQALTDRGEMVFTIFNMIAFRSEDGAMWNIAQPDRRLTFTTIPTRLFTYLLENADKMVGREELLNNIWDKYGLEPSNNSVNQYISLIRKSLSELGCDEEIIKTIPRVGFYIAGEMVTYHVETQQSVVSTTTSAQPTPEQPGLRKWYKPSLLAISLIISTLLVLQPFRSATGHLDYRFPKSTLYKIGNIATCPVYSLNESSSSAAARKQQLAQELATEHVPCVNNEVFIFHSGEHYAYQQAGRAFIARCTNSDHTLSHLSDCKAVYAFAK</sequence>
<feature type="domain" description="OmpR/PhoB-type" evidence="3">
    <location>
        <begin position="12"/>
        <end position="116"/>
    </location>
</feature>
<evidence type="ECO:0000256" key="2">
    <source>
        <dbReference type="PROSITE-ProRule" id="PRU01091"/>
    </source>
</evidence>
<dbReference type="PROSITE" id="PS51755">
    <property type="entry name" value="OMPR_PHOB"/>
    <property type="match status" value="1"/>
</dbReference>
<dbReference type="Proteomes" id="UP000270487">
    <property type="component" value="Chromosome"/>
</dbReference>
<proteinExistence type="predicted"/>
<accession>A0A3S4WEW8</accession>
<name>A0A3S4WEW8_SERFO</name>
<gene>
    <name evidence="4" type="primary">cadC_1</name>
    <name evidence="4" type="ORF">NCTC13193_01011</name>
</gene>
<feature type="DNA-binding region" description="OmpR/PhoB-type" evidence="2">
    <location>
        <begin position="12"/>
        <end position="116"/>
    </location>
</feature>
<dbReference type="GO" id="GO:0006355">
    <property type="term" value="P:regulation of DNA-templated transcription"/>
    <property type="evidence" value="ECO:0007669"/>
    <property type="project" value="InterPro"/>
</dbReference>
<dbReference type="EMBL" id="LR134492">
    <property type="protein sequence ID" value="VEI64132.1"/>
    <property type="molecule type" value="Genomic_DNA"/>
</dbReference>
<dbReference type="SUPFAM" id="SSF46894">
    <property type="entry name" value="C-terminal effector domain of the bipartite response regulators"/>
    <property type="match status" value="1"/>
</dbReference>
<dbReference type="AlphaFoldDB" id="A0A3S4WEW8"/>
<evidence type="ECO:0000313" key="4">
    <source>
        <dbReference type="EMBL" id="VEI64132.1"/>
    </source>
</evidence>
<dbReference type="SMART" id="SM00862">
    <property type="entry name" value="Trans_reg_C"/>
    <property type="match status" value="1"/>
</dbReference>
<dbReference type="CDD" id="cd00383">
    <property type="entry name" value="trans_reg_C"/>
    <property type="match status" value="1"/>
</dbReference>
<dbReference type="InterPro" id="IPR001867">
    <property type="entry name" value="OmpR/PhoB-type_DNA-bd"/>
</dbReference>
<protein>
    <submittedName>
        <fullName evidence="4">Transcriptional activator CadC</fullName>
    </submittedName>
</protein>
<evidence type="ECO:0000256" key="1">
    <source>
        <dbReference type="ARBA" id="ARBA00023125"/>
    </source>
</evidence>
<dbReference type="InterPro" id="IPR036388">
    <property type="entry name" value="WH-like_DNA-bd_sf"/>
</dbReference>
<dbReference type="GO" id="GO:0000160">
    <property type="term" value="P:phosphorelay signal transduction system"/>
    <property type="evidence" value="ECO:0007669"/>
    <property type="project" value="InterPro"/>
</dbReference>
<dbReference type="InterPro" id="IPR016032">
    <property type="entry name" value="Sig_transdc_resp-reg_C-effctor"/>
</dbReference>
<reference evidence="4 5" key="1">
    <citation type="submission" date="2018-12" db="EMBL/GenBank/DDBJ databases">
        <authorList>
            <consortium name="Pathogen Informatics"/>
        </authorList>
    </citation>
    <scope>NUCLEOTIDE SEQUENCE [LARGE SCALE GENOMIC DNA]</scope>
    <source>
        <strain evidence="4 5">NCTC13193</strain>
    </source>
</reference>
<dbReference type="Gene3D" id="1.10.10.10">
    <property type="entry name" value="Winged helix-like DNA-binding domain superfamily/Winged helix DNA-binding domain"/>
    <property type="match status" value="1"/>
</dbReference>
<dbReference type="GO" id="GO:0003677">
    <property type="term" value="F:DNA binding"/>
    <property type="evidence" value="ECO:0007669"/>
    <property type="project" value="UniProtKB-UniRule"/>
</dbReference>
<evidence type="ECO:0000259" key="3">
    <source>
        <dbReference type="PROSITE" id="PS51755"/>
    </source>
</evidence>
<dbReference type="Pfam" id="PF00486">
    <property type="entry name" value="Trans_reg_C"/>
    <property type="match status" value="1"/>
</dbReference>
<keyword evidence="1 2" id="KW-0238">DNA-binding</keyword>
<evidence type="ECO:0000313" key="5">
    <source>
        <dbReference type="Proteomes" id="UP000270487"/>
    </source>
</evidence>
<organism evidence="4 5">
    <name type="scientific">Serratia fonticola</name>
    <dbReference type="NCBI Taxonomy" id="47917"/>
    <lineage>
        <taxon>Bacteria</taxon>
        <taxon>Pseudomonadati</taxon>
        <taxon>Pseudomonadota</taxon>
        <taxon>Gammaproteobacteria</taxon>
        <taxon>Enterobacterales</taxon>
        <taxon>Yersiniaceae</taxon>
        <taxon>Serratia</taxon>
    </lineage>
</organism>